<keyword evidence="1" id="KW-1133">Transmembrane helix</keyword>
<proteinExistence type="predicted"/>
<comment type="caution">
    <text evidence="2">The sequence shown here is derived from an EMBL/GenBank/DDBJ whole genome shotgun (WGS) entry which is preliminary data.</text>
</comment>
<evidence type="ECO:0000313" key="2">
    <source>
        <dbReference type="EMBL" id="KXV69724.1"/>
    </source>
</evidence>
<keyword evidence="1" id="KW-0472">Membrane</keyword>
<feature type="transmembrane region" description="Helical" evidence="1">
    <location>
        <begin position="116"/>
        <end position="135"/>
    </location>
</feature>
<dbReference type="EMBL" id="LHZY01000113">
    <property type="protein sequence ID" value="KXV69724.1"/>
    <property type="molecule type" value="Genomic_DNA"/>
</dbReference>
<organism evidence="2 3">
    <name type="scientific">Acetobacter cerevisiae</name>
    <dbReference type="NCBI Taxonomy" id="178900"/>
    <lineage>
        <taxon>Bacteria</taxon>
        <taxon>Pseudomonadati</taxon>
        <taxon>Pseudomonadota</taxon>
        <taxon>Alphaproteobacteria</taxon>
        <taxon>Acetobacterales</taxon>
        <taxon>Acetobacteraceae</taxon>
        <taxon>Acetobacter</taxon>
    </lineage>
</organism>
<sequence>MSKKDNPPPQTAKKGIIRTSVKVATHITGSPVEAVGWRRIISNFNVIRLLWTILKLSARPNPEDTVNGKRQEILDRPAQADVAGRQLPSIRQAVSYSHLSDQDLALVIMRRQKETFIRAYSAGLIATVLFGMWALEMIFFPWTGNRLLASIAFLPFLALLGSVSLWNCSLNWQLRTGQIATFRQFMDRAESIFPRLPIMKGPLK</sequence>
<evidence type="ECO:0000313" key="3">
    <source>
        <dbReference type="Proteomes" id="UP000075312"/>
    </source>
</evidence>
<feature type="transmembrane region" description="Helical" evidence="1">
    <location>
        <begin position="147"/>
        <end position="166"/>
    </location>
</feature>
<dbReference type="AlphaFoldDB" id="A0A149UPF6"/>
<name>A0A149UPF6_9PROT</name>
<dbReference type="Proteomes" id="UP000075312">
    <property type="component" value="Unassembled WGS sequence"/>
</dbReference>
<dbReference type="RefSeq" id="WP_062144877.1">
    <property type="nucleotide sequence ID" value="NZ_LHZY01000113.1"/>
</dbReference>
<protein>
    <submittedName>
        <fullName evidence="2">Uncharacterized protein</fullName>
    </submittedName>
</protein>
<reference evidence="2 3" key="1">
    <citation type="submission" date="2015-06" db="EMBL/GenBank/DDBJ databases">
        <title>Improved classification and identification of acetic acid bacteria using matrix-assisted laser desorption/ionization time-of-flight mass spectrometry; Gluconobacter nephelii and Gluconobacter uchimurae are later heterotypic synonyms of Gluconobacter japonicus and Gluconobacter oxydans, respectively.</title>
        <authorList>
            <person name="Li L."/>
            <person name="Cleenwerck I."/>
            <person name="De Vuyst L."/>
            <person name="Vandamme P."/>
        </authorList>
    </citation>
    <scope>NUCLEOTIDE SEQUENCE [LARGE SCALE GENOMIC DNA]</scope>
    <source>
        <strain evidence="2 3">LMG 1608</strain>
    </source>
</reference>
<dbReference type="PATRIC" id="fig|178900.6.peg.405"/>
<evidence type="ECO:0000256" key="1">
    <source>
        <dbReference type="SAM" id="Phobius"/>
    </source>
</evidence>
<accession>A0A149UPF6</accession>
<keyword evidence="1" id="KW-0812">Transmembrane</keyword>
<gene>
    <name evidence="2" type="ORF">AD952_14175</name>
</gene>